<gene>
    <name evidence="2" type="ORF">OHC33_006590</name>
</gene>
<keyword evidence="3" id="KW-1185">Reference proteome</keyword>
<dbReference type="EMBL" id="JAKLMC020000015">
    <property type="protein sequence ID" value="KAK5952545.1"/>
    <property type="molecule type" value="Genomic_DNA"/>
</dbReference>
<sequence length="374" mass="42098">MTQASYAPKTSEAPLPVSNNPSGFQRLPNEILSKILALVPHRPENTRAMCAVSTRFRAVATSSGYRTELVRCQYPEIASLRDIQSVSTEALTRIVSDNVRVQAAVRKISEAKDSRETIEALTIGVHLLDHISMLTLMDIDGERRARLIIGAKNSGFADNVQLAIRYTIYRTCDTIFPTLTHFLIFLNVPITMEDMRVENDHIGLLNTFYCRAFEIAVLFDNHQCLFSDIVLGNTFTGFNRTAKGQFMTLLRDVRYLDVKELDTLDSEYDAVLAYVQGKKWRMLSPADRDAPPVLGSPEPQNKAIGVPLVTELLLDRKMHQTFEDTSTAGGFRSGCDYKKVGSVLRQAQYLIDPGQSPAKWDREVEENRLLETFE</sequence>
<dbReference type="SUPFAM" id="SSF81383">
    <property type="entry name" value="F-box domain"/>
    <property type="match status" value="1"/>
</dbReference>
<accession>A0AAN8EMU6</accession>
<dbReference type="InterPro" id="IPR036047">
    <property type="entry name" value="F-box-like_dom_sf"/>
</dbReference>
<evidence type="ECO:0000313" key="3">
    <source>
        <dbReference type="Proteomes" id="UP001316803"/>
    </source>
</evidence>
<organism evidence="2 3">
    <name type="scientific">Knufia fluminis</name>
    <dbReference type="NCBI Taxonomy" id="191047"/>
    <lineage>
        <taxon>Eukaryota</taxon>
        <taxon>Fungi</taxon>
        <taxon>Dikarya</taxon>
        <taxon>Ascomycota</taxon>
        <taxon>Pezizomycotina</taxon>
        <taxon>Eurotiomycetes</taxon>
        <taxon>Chaetothyriomycetidae</taxon>
        <taxon>Chaetothyriales</taxon>
        <taxon>Trichomeriaceae</taxon>
        <taxon>Knufia</taxon>
    </lineage>
</organism>
<dbReference type="Proteomes" id="UP001316803">
    <property type="component" value="Unassembled WGS sequence"/>
</dbReference>
<comment type="caution">
    <text evidence="2">The sequence shown here is derived from an EMBL/GenBank/DDBJ whole genome shotgun (WGS) entry which is preliminary data.</text>
</comment>
<evidence type="ECO:0008006" key="4">
    <source>
        <dbReference type="Google" id="ProtNLM"/>
    </source>
</evidence>
<evidence type="ECO:0000313" key="2">
    <source>
        <dbReference type="EMBL" id="KAK5952545.1"/>
    </source>
</evidence>
<proteinExistence type="predicted"/>
<protein>
    <recommendedName>
        <fullName evidence="4">F-box domain-containing protein</fullName>
    </recommendedName>
</protein>
<dbReference type="AlphaFoldDB" id="A0AAN8EMU6"/>
<name>A0AAN8EMU6_9EURO</name>
<evidence type="ECO:0000256" key="1">
    <source>
        <dbReference type="SAM" id="MobiDB-lite"/>
    </source>
</evidence>
<reference evidence="2 3" key="1">
    <citation type="submission" date="2022-12" db="EMBL/GenBank/DDBJ databases">
        <title>Genomic features and morphological characterization of a novel Knufia sp. strain isolated from spacecraft assembly facility.</title>
        <authorList>
            <person name="Teixeira M."/>
            <person name="Chander A.M."/>
            <person name="Stajich J.E."/>
            <person name="Venkateswaran K."/>
        </authorList>
    </citation>
    <scope>NUCLEOTIDE SEQUENCE [LARGE SCALE GENOMIC DNA]</scope>
    <source>
        <strain evidence="2 3">FJI-L2-BK-P2</strain>
    </source>
</reference>
<feature type="region of interest" description="Disordered" evidence="1">
    <location>
        <begin position="1"/>
        <end position="21"/>
    </location>
</feature>